<evidence type="ECO:0000256" key="3">
    <source>
        <dbReference type="ARBA" id="ARBA00022840"/>
    </source>
</evidence>
<dbReference type="EMBL" id="MLAK01001093">
    <property type="protein sequence ID" value="OHS97836.1"/>
    <property type="molecule type" value="Genomic_DNA"/>
</dbReference>
<proteinExistence type="predicted"/>
<dbReference type="GO" id="GO:0005524">
    <property type="term" value="F:ATP binding"/>
    <property type="evidence" value="ECO:0007669"/>
    <property type="project" value="UniProtKB-UniRule"/>
</dbReference>
<dbReference type="GO" id="GO:0070740">
    <property type="term" value="F:tubulin-glutamic acid ligase activity"/>
    <property type="evidence" value="ECO:0007669"/>
    <property type="project" value="TreeGrafter"/>
</dbReference>
<dbReference type="RefSeq" id="XP_068350973.1">
    <property type="nucleotide sequence ID" value="XM_068494775.1"/>
</dbReference>
<keyword evidence="3 4" id="KW-0067">ATP-binding</keyword>
<dbReference type="GO" id="GO:0046872">
    <property type="term" value="F:metal ion binding"/>
    <property type="evidence" value="ECO:0007669"/>
    <property type="project" value="InterPro"/>
</dbReference>
<evidence type="ECO:0000256" key="1">
    <source>
        <dbReference type="ARBA" id="ARBA00022598"/>
    </source>
</evidence>
<evidence type="ECO:0000256" key="4">
    <source>
        <dbReference type="PROSITE-ProRule" id="PRU00409"/>
    </source>
</evidence>
<dbReference type="Proteomes" id="UP000179807">
    <property type="component" value="Unassembled WGS sequence"/>
</dbReference>
<dbReference type="GeneID" id="94829479"/>
<gene>
    <name evidence="6" type="ORF">TRFO_09270</name>
</gene>
<dbReference type="OrthoDB" id="202825at2759"/>
<feature type="domain" description="ATP-grasp" evidence="5">
    <location>
        <begin position="80"/>
        <end position="323"/>
    </location>
</feature>
<dbReference type="PANTHER" id="PTHR12241:SF154">
    <property type="entry name" value="TUBULIN POLYGLUTAMYLASE TTLL11"/>
    <property type="match status" value="1"/>
</dbReference>
<organism evidence="6 7">
    <name type="scientific">Tritrichomonas foetus</name>
    <dbReference type="NCBI Taxonomy" id="1144522"/>
    <lineage>
        <taxon>Eukaryota</taxon>
        <taxon>Metamonada</taxon>
        <taxon>Parabasalia</taxon>
        <taxon>Tritrichomonadida</taxon>
        <taxon>Tritrichomonadidae</taxon>
        <taxon>Tritrichomonas</taxon>
    </lineage>
</organism>
<name>A0A1J4JKQ9_9EUKA</name>
<evidence type="ECO:0000256" key="2">
    <source>
        <dbReference type="ARBA" id="ARBA00022741"/>
    </source>
</evidence>
<dbReference type="GO" id="GO:0000226">
    <property type="term" value="P:microtubule cytoskeleton organization"/>
    <property type="evidence" value="ECO:0007669"/>
    <property type="project" value="TreeGrafter"/>
</dbReference>
<dbReference type="GO" id="GO:0015631">
    <property type="term" value="F:tubulin binding"/>
    <property type="evidence" value="ECO:0007669"/>
    <property type="project" value="TreeGrafter"/>
</dbReference>
<dbReference type="PROSITE" id="PS51221">
    <property type="entry name" value="TTL"/>
    <property type="match status" value="1"/>
</dbReference>
<dbReference type="Gene3D" id="3.30.470.20">
    <property type="entry name" value="ATP-grasp fold, B domain"/>
    <property type="match status" value="1"/>
</dbReference>
<comment type="caution">
    <text evidence="6">The sequence shown here is derived from an EMBL/GenBank/DDBJ whole genome shotgun (WGS) entry which is preliminary data.</text>
</comment>
<protein>
    <submittedName>
        <fullName evidence="6">Tubulin-tyrosine ligase family protein</fullName>
    </submittedName>
</protein>
<keyword evidence="2 4" id="KW-0547">Nucleotide-binding</keyword>
<dbReference type="VEuPathDB" id="TrichDB:TRFO_09270"/>
<keyword evidence="7" id="KW-1185">Reference proteome</keyword>
<dbReference type="SUPFAM" id="SSF56059">
    <property type="entry name" value="Glutathione synthetase ATP-binding domain-like"/>
    <property type="match status" value="1"/>
</dbReference>
<dbReference type="InterPro" id="IPR004344">
    <property type="entry name" value="TTL/TTLL_fam"/>
</dbReference>
<evidence type="ECO:0000259" key="5">
    <source>
        <dbReference type="PROSITE" id="PS50975"/>
    </source>
</evidence>
<dbReference type="PROSITE" id="PS50975">
    <property type="entry name" value="ATP_GRASP"/>
    <property type="match status" value="1"/>
</dbReference>
<dbReference type="AlphaFoldDB" id="A0A1J4JKQ9"/>
<keyword evidence="1 6" id="KW-0436">Ligase</keyword>
<evidence type="ECO:0000313" key="7">
    <source>
        <dbReference type="Proteomes" id="UP000179807"/>
    </source>
</evidence>
<reference evidence="6" key="1">
    <citation type="submission" date="2016-10" db="EMBL/GenBank/DDBJ databases">
        <authorList>
            <person name="Benchimol M."/>
            <person name="Almeida L.G."/>
            <person name="Vasconcelos A.T."/>
            <person name="Perreira-Neves A."/>
            <person name="Rosa I.A."/>
            <person name="Tasca T."/>
            <person name="Bogo M.R."/>
            <person name="de Souza W."/>
        </authorList>
    </citation>
    <scope>NUCLEOTIDE SEQUENCE [LARGE SCALE GENOMIC DNA]</scope>
    <source>
        <strain evidence="6">K</strain>
    </source>
</reference>
<evidence type="ECO:0000313" key="6">
    <source>
        <dbReference type="EMBL" id="OHS97836.1"/>
    </source>
</evidence>
<sequence>MKKLVVDVVENVFPSVFLAMDEIDAQILPGSDTAILVWRDSIHTREFFHNLKPWQTVNRIPMIETLCHKAFFIHGIQRLQKFFPETYHFIPQSYILPILDSYFAAEIKRTKKTYIVKPDSGSFGRGIEIINPGDEYKTPKFLAIAQEYIESYLIDNTKFDLRVYVLLSSIDPLEIFVYRDGVARFCSAKSGTDSKFSKLTNVELNKKNPDVEISQISKLISDVFSTMKSKGIDVDEIWSKIDEAVVLCIISCYGDILKAVQQSCPKISVYSRCFQLLGFDVLLDQNLKPWVLEVNYRPSLMFYRPQERRMKVKMLSELIRIACPLSSLQGAFLARKKEWYGLSFMSLISNEPGIIEAIARSKAKAVENSKFVKVYPTNNPHQRKWNEVMKKQMELPPENIFQLSKPLMEAMCGQNPP</sequence>
<dbReference type="InterPro" id="IPR011761">
    <property type="entry name" value="ATP-grasp"/>
</dbReference>
<dbReference type="Pfam" id="PF03133">
    <property type="entry name" value="TTL"/>
    <property type="match status" value="1"/>
</dbReference>
<dbReference type="GO" id="GO:0036064">
    <property type="term" value="C:ciliary basal body"/>
    <property type="evidence" value="ECO:0007669"/>
    <property type="project" value="TreeGrafter"/>
</dbReference>
<dbReference type="PANTHER" id="PTHR12241">
    <property type="entry name" value="TUBULIN POLYGLUTAMYLASE"/>
    <property type="match status" value="1"/>
</dbReference>
<accession>A0A1J4JKQ9</accession>